<dbReference type="AlphaFoldDB" id="A0AAW0CBE7"/>
<dbReference type="EMBL" id="JAYKXP010000050">
    <property type="protein sequence ID" value="KAK7036610.1"/>
    <property type="molecule type" value="Genomic_DNA"/>
</dbReference>
<protein>
    <submittedName>
        <fullName evidence="2">Uncharacterized protein</fullName>
    </submittedName>
</protein>
<feature type="region of interest" description="Disordered" evidence="1">
    <location>
        <begin position="394"/>
        <end position="422"/>
    </location>
</feature>
<dbReference type="PANTHER" id="PTHR33129">
    <property type="entry name" value="PROTEIN KINASE DOMAIN-CONTAINING PROTEIN-RELATED"/>
    <property type="match status" value="1"/>
</dbReference>
<accession>A0AAW0CBE7</accession>
<keyword evidence="3" id="KW-1185">Reference proteome</keyword>
<dbReference type="InterPro" id="IPR052980">
    <property type="entry name" value="Crinkler_effector"/>
</dbReference>
<evidence type="ECO:0000313" key="2">
    <source>
        <dbReference type="EMBL" id="KAK7036610.1"/>
    </source>
</evidence>
<dbReference type="Proteomes" id="UP001383192">
    <property type="component" value="Unassembled WGS sequence"/>
</dbReference>
<proteinExistence type="predicted"/>
<evidence type="ECO:0000313" key="3">
    <source>
        <dbReference type="Proteomes" id="UP001383192"/>
    </source>
</evidence>
<feature type="compositionally biased region" description="Basic residues" evidence="1">
    <location>
        <begin position="394"/>
        <end position="406"/>
    </location>
</feature>
<dbReference type="PANTHER" id="PTHR33129:SF1">
    <property type="entry name" value="ATP-BINDING PROTEIN"/>
    <property type="match status" value="1"/>
</dbReference>
<sequence length="596" mass="68326">MSDTTPSYFLDPAGLSSTLQSAGWKKAIERDEMYQFWKQTWTRRHQNQSRPPHLAHTTFPIFRTFKPNIRFALEREEYKKMYDWLHDAELANSEAERSVVTVTGHPGIGKTVFGIYVLYRRCVDAKPTLYFDPRTQSLLLFHQDGVDHFPCQLPHSMDLLRPFTPDTWLVVDGSRRTIVPDSLVGPAVDSPRIIFTASPSHRAEWISWDQLDLNVTTVYMQGWNDSELEAGSILHHKSWEEIASRVEIVGKVPRSLFRNKHKHEQDHEEIERAVSELSVEHLKHIFKADSLQESSGGPNSPHLIQYLDRSGEDFRAKSKRVLLSNYVTTLIRCRMLELDLATREQILNVFSGPGQAKQLVGIVYEFYVLDQLAHPNFLLEITLYRMVHMSRSSRNRKKSAGARRTMRSSTTTAPSQTEPQWCTAYGRPSVNRSLQDDRNKSLDAPIKHRLKGMPIITYGAEDAVMEVESKHLYVPTGRNDMGICAFYVEEGVLWLLQTTAGAEHKFHDGILTLRTRFLNLPTDWRLVFVQPYTTCMVVPYNKHLSGIEIFHACIKPTILGSKIPKEEAQAQVEEEVVDAEDDEEEPAQGALKRTKK</sequence>
<feature type="compositionally biased region" description="Acidic residues" evidence="1">
    <location>
        <begin position="572"/>
        <end position="586"/>
    </location>
</feature>
<comment type="caution">
    <text evidence="2">The sequence shown here is derived from an EMBL/GenBank/DDBJ whole genome shotgun (WGS) entry which is preliminary data.</text>
</comment>
<name>A0AAW0CBE7_9AGAR</name>
<gene>
    <name evidence="2" type="ORF">VNI00_011543</name>
</gene>
<reference evidence="2 3" key="1">
    <citation type="submission" date="2024-01" db="EMBL/GenBank/DDBJ databases">
        <title>A draft genome for a cacao thread blight-causing isolate of Paramarasmius palmivorus.</title>
        <authorList>
            <person name="Baruah I.K."/>
            <person name="Bukari Y."/>
            <person name="Amoako-Attah I."/>
            <person name="Meinhardt L.W."/>
            <person name="Bailey B.A."/>
            <person name="Cohen S.P."/>
        </authorList>
    </citation>
    <scope>NUCLEOTIDE SEQUENCE [LARGE SCALE GENOMIC DNA]</scope>
    <source>
        <strain evidence="2 3">GH-12</strain>
    </source>
</reference>
<feature type="region of interest" description="Disordered" evidence="1">
    <location>
        <begin position="570"/>
        <end position="596"/>
    </location>
</feature>
<organism evidence="2 3">
    <name type="scientific">Paramarasmius palmivorus</name>
    <dbReference type="NCBI Taxonomy" id="297713"/>
    <lineage>
        <taxon>Eukaryota</taxon>
        <taxon>Fungi</taxon>
        <taxon>Dikarya</taxon>
        <taxon>Basidiomycota</taxon>
        <taxon>Agaricomycotina</taxon>
        <taxon>Agaricomycetes</taxon>
        <taxon>Agaricomycetidae</taxon>
        <taxon>Agaricales</taxon>
        <taxon>Marasmiineae</taxon>
        <taxon>Marasmiaceae</taxon>
        <taxon>Paramarasmius</taxon>
    </lineage>
</organism>
<evidence type="ECO:0000256" key="1">
    <source>
        <dbReference type="SAM" id="MobiDB-lite"/>
    </source>
</evidence>